<sequence>MKEIWRIAMASEIPWYSSEIVRKKRKITDMGITIFSETCIRSMAAAEAALADSSPIRKLLPAAF</sequence>
<evidence type="ECO:0000313" key="2">
    <source>
        <dbReference type="Proteomes" id="UP000652847"/>
    </source>
</evidence>
<dbReference type="EMBL" id="JACOOT010000039">
    <property type="protein sequence ID" value="MBC5652700.1"/>
    <property type="molecule type" value="Genomic_DNA"/>
</dbReference>
<reference evidence="1 2" key="1">
    <citation type="submission" date="2020-08" db="EMBL/GenBank/DDBJ databases">
        <title>Genome public.</title>
        <authorList>
            <person name="Liu C."/>
            <person name="Sun Q."/>
        </authorList>
    </citation>
    <scope>NUCLEOTIDE SEQUENCE [LARGE SCALE GENOMIC DNA]</scope>
    <source>
        <strain evidence="1 2">BX17</strain>
    </source>
</reference>
<name>A0A8I0DS98_9FIRM</name>
<comment type="caution">
    <text evidence="1">The sequence shown here is derived from an EMBL/GenBank/DDBJ whole genome shotgun (WGS) entry which is preliminary data.</text>
</comment>
<gene>
    <name evidence="1" type="ORF">H8S54_16715</name>
</gene>
<dbReference type="Proteomes" id="UP000652847">
    <property type="component" value="Unassembled WGS sequence"/>
</dbReference>
<accession>A0A8I0DS98</accession>
<proteinExistence type="predicted"/>
<evidence type="ECO:0000313" key="1">
    <source>
        <dbReference type="EMBL" id="MBC5652700.1"/>
    </source>
</evidence>
<protein>
    <submittedName>
        <fullName evidence="1">Uncharacterized protein</fullName>
    </submittedName>
</protein>
<keyword evidence="2" id="KW-1185">Reference proteome</keyword>
<organism evidence="1 2">
    <name type="scientific">Blautia segnis</name>
    <dbReference type="NCBI Taxonomy" id="2763030"/>
    <lineage>
        <taxon>Bacteria</taxon>
        <taxon>Bacillati</taxon>
        <taxon>Bacillota</taxon>
        <taxon>Clostridia</taxon>
        <taxon>Lachnospirales</taxon>
        <taxon>Lachnospiraceae</taxon>
        <taxon>Blautia</taxon>
    </lineage>
</organism>
<dbReference type="AlphaFoldDB" id="A0A8I0DS98"/>